<evidence type="ECO:0000313" key="2">
    <source>
        <dbReference type="EMBL" id="KAK8882948.1"/>
    </source>
</evidence>
<dbReference type="SUPFAM" id="SSF56112">
    <property type="entry name" value="Protein kinase-like (PK-like)"/>
    <property type="match status" value="1"/>
</dbReference>
<dbReference type="Gene3D" id="3.30.200.20">
    <property type="entry name" value="Phosphorylase Kinase, domain 1"/>
    <property type="match status" value="1"/>
</dbReference>
<gene>
    <name evidence="2" type="ORF">M9Y10_045595</name>
</gene>
<reference evidence="2 3" key="1">
    <citation type="submission" date="2024-04" db="EMBL/GenBank/DDBJ databases">
        <title>Tritrichomonas musculus Genome.</title>
        <authorList>
            <person name="Alves-Ferreira E."/>
            <person name="Grigg M."/>
            <person name="Lorenzi H."/>
            <person name="Galac M."/>
        </authorList>
    </citation>
    <scope>NUCLEOTIDE SEQUENCE [LARGE SCALE GENOMIC DNA]</scope>
    <source>
        <strain evidence="2 3">EAF2021</strain>
    </source>
</reference>
<evidence type="ECO:0000259" key="1">
    <source>
        <dbReference type="PROSITE" id="PS50011"/>
    </source>
</evidence>
<dbReference type="InterPro" id="IPR011009">
    <property type="entry name" value="Kinase-like_dom_sf"/>
</dbReference>
<dbReference type="CDD" id="cd00167">
    <property type="entry name" value="SANT"/>
    <property type="match status" value="1"/>
</dbReference>
<dbReference type="InterPro" id="IPR008271">
    <property type="entry name" value="Ser/Thr_kinase_AS"/>
</dbReference>
<dbReference type="SUPFAM" id="SSF46689">
    <property type="entry name" value="Homeodomain-like"/>
    <property type="match status" value="1"/>
</dbReference>
<dbReference type="PANTHER" id="PTHR24362">
    <property type="entry name" value="SERINE/THREONINE-PROTEIN KINASE NEK"/>
    <property type="match status" value="1"/>
</dbReference>
<accession>A0ABR2JWU8</accession>
<dbReference type="Gene3D" id="1.10.10.60">
    <property type="entry name" value="Homeodomain-like"/>
    <property type="match status" value="1"/>
</dbReference>
<comment type="caution">
    <text evidence="2">The sequence shown here is derived from an EMBL/GenBank/DDBJ whole genome shotgun (WGS) entry which is preliminary data.</text>
</comment>
<dbReference type="InterPro" id="IPR009057">
    <property type="entry name" value="Homeodomain-like_sf"/>
</dbReference>
<dbReference type="PANTHER" id="PTHR24362:SF309">
    <property type="entry name" value="PROTEIN KINASE DOMAIN-CONTAINING PROTEIN"/>
    <property type="match status" value="1"/>
</dbReference>
<keyword evidence="3" id="KW-1185">Reference proteome</keyword>
<dbReference type="Pfam" id="PF00249">
    <property type="entry name" value="Myb_DNA-binding"/>
    <property type="match status" value="1"/>
</dbReference>
<dbReference type="InterPro" id="IPR001005">
    <property type="entry name" value="SANT/Myb"/>
</dbReference>
<dbReference type="Proteomes" id="UP001470230">
    <property type="component" value="Unassembled WGS sequence"/>
</dbReference>
<proteinExistence type="predicted"/>
<organism evidence="2 3">
    <name type="scientific">Tritrichomonas musculus</name>
    <dbReference type="NCBI Taxonomy" id="1915356"/>
    <lineage>
        <taxon>Eukaryota</taxon>
        <taxon>Metamonada</taxon>
        <taxon>Parabasalia</taxon>
        <taxon>Tritrichomonadida</taxon>
        <taxon>Tritrichomonadidae</taxon>
        <taxon>Tritrichomonas</taxon>
    </lineage>
</organism>
<dbReference type="EMBL" id="JAPFFF010000009">
    <property type="protein sequence ID" value="KAK8882948.1"/>
    <property type="molecule type" value="Genomic_DNA"/>
</dbReference>
<dbReference type="PROSITE" id="PS50011">
    <property type="entry name" value="PROTEIN_KINASE_DOM"/>
    <property type="match status" value="1"/>
</dbReference>
<dbReference type="PROSITE" id="PS00108">
    <property type="entry name" value="PROTEIN_KINASE_ST"/>
    <property type="match status" value="1"/>
</dbReference>
<dbReference type="Gene3D" id="1.10.510.10">
    <property type="entry name" value="Transferase(Phosphotransferase) domain 1"/>
    <property type="match status" value="1"/>
</dbReference>
<dbReference type="SMART" id="SM00220">
    <property type="entry name" value="S_TKc"/>
    <property type="match status" value="1"/>
</dbReference>
<dbReference type="InterPro" id="IPR000719">
    <property type="entry name" value="Prot_kinase_dom"/>
</dbReference>
<protein>
    <recommendedName>
        <fullName evidence="1">Protein kinase domain-containing protein</fullName>
    </recommendedName>
</protein>
<feature type="domain" description="Protein kinase" evidence="1">
    <location>
        <begin position="188"/>
        <end position="438"/>
    </location>
</feature>
<evidence type="ECO:0000313" key="3">
    <source>
        <dbReference type="Proteomes" id="UP001470230"/>
    </source>
</evidence>
<sequence length="441" mass="50737">MAKAQLFTPQERSLASKLATKIGREDIVKTLTVVLNTNKRRVVSNLRSLDNVDSNSELFSPEEEELFNAKFQELGANWGKLKSFFPNRTENQLKNHFYKGEKVVEDCIPYPNNSQEINISENMNLFPVTGTETHPRTYENDSQVGQFNNNSMNYSLTNYPVSQLNNERYKGNLLSGEEVNMEKRIGDLTFIREIGKGSCASVALTQKDGMQTPLVSKIMPIEFLVRNGYEDIQYRENGFLNFVENENIIHLYGSFKSPDGKYAISLLEYCTTDLFHLIFSKKISPEEKKRLAHQIILSVCYLHHNSIAHRDLKPENFLVKDGKILLSDFGFAHFCTPSPITTDRKASLAFAAPEYFTNREVNSLQMDIYAIGLTLWLLATGDKNFYQIRDRNLIEMRALYFEFPIDESDELQVLAKWCLMKNPDDRPTIDQLLSHHYFKGL</sequence>
<dbReference type="Pfam" id="PF00069">
    <property type="entry name" value="Pkinase"/>
    <property type="match status" value="1"/>
</dbReference>
<name>A0ABR2JWU8_9EUKA</name>
<dbReference type="SMART" id="SM00717">
    <property type="entry name" value="SANT"/>
    <property type="match status" value="1"/>
</dbReference>